<feature type="region of interest" description="Disordered" evidence="1">
    <location>
        <begin position="69"/>
        <end position="101"/>
    </location>
</feature>
<evidence type="ECO:0000256" key="1">
    <source>
        <dbReference type="SAM" id="MobiDB-lite"/>
    </source>
</evidence>
<feature type="region of interest" description="Disordered" evidence="1">
    <location>
        <begin position="151"/>
        <end position="173"/>
    </location>
</feature>
<comment type="caution">
    <text evidence="4">The sequence shown here is derived from an EMBL/GenBank/DDBJ whole genome shotgun (WGS) entry which is preliminary data.</text>
</comment>
<evidence type="ECO:0000313" key="4">
    <source>
        <dbReference type="EMBL" id="KAF9464523.1"/>
    </source>
</evidence>
<feature type="transmembrane region" description="Helical" evidence="2">
    <location>
        <begin position="208"/>
        <end position="233"/>
    </location>
</feature>
<dbReference type="EMBL" id="MU150253">
    <property type="protein sequence ID" value="KAF9464523.1"/>
    <property type="molecule type" value="Genomic_DNA"/>
</dbReference>
<gene>
    <name evidence="4" type="ORF">BDZ94DRAFT_473677</name>
</gene>
<protein>
    <submittedName>
        <fullName evidence="4">Uncharacterized protein</fullName>
    </submittedName>
</protein>
<keyword evidence="3" id="KW-0732">Signal</keyword>
<proteinExistence type="predicted"/>
<feature type="chain" id="PRO_5040341814" evidence="3">
    <location>
        <begin position="28"/>
        <end position="291"/>
    </location>
</feature>
<evidence type="ECO:0000313" key="5">
    <source>
        <dbReference type="Proteomes" id="UP000807353"/>
    </source>
</evidence>
<evidence type="ECO:0000256" key="3">
    <source>
        <dbReference type="SAM" id="SignalP"/>
    </source>
</evidence>
<keyword evidence="2" id="KW-0812">Transmembrane</keyword>
<feature type="signal peptide" evidence="3">
    <location>
        <begin position="1"/>
        <end position="27"/>
    </location>
</feature>
<feature type="compositionally biased region" description="Low complexity" evidence="1">
    <location>
        <begin position="80"/>
        <end position="101"/>
    </location>
</feature>
<keyword evidence="2" id="KW-1133">Transmembrane helix</keyword>
<organism evidence="4 5">
    <name type="scientific">Collybia nuda</name>
    <dbReference type="NCBI Taxonomy" id="64659"/>
    <lineage>
        <taxon>Eukaryota</taxon>
        <taxon>Fungi</taxon>
        <taxon>Dikarya</taxon>
        <taxon>Basidiomycota</taxon>
        <taxon>Agaricomycotina</taxon>
        <taxon>Agaricomycetes</taxon>
        <taxon>Agaricomycetidae</taxon>
        <taxon>Agaricales</taxon>
        <taxon>Tricholomatineae</taxon>
        <taxon>Clitocybaceae</taxon>
        <taxon>Collybia</taxon>
    </lineage>
</organism>
<keyword evidence="2" id="KW-0472">Membrane</keyword>
<dbReference type="AlphaFoldDB" id="A0A9P5Y720"/>
<name>A0A9P5Y720_9AGAR</name>
<dbReference type="Proteomes" id="UP000807353">
    <property type="component" value="Unassembled WGS sequence"/>
</dbReference>
<feature type="region of interest" description="Disordered" evidence="1">
    <location>
        <begin position="184"/>
        <end position="203"/>
    </location>
</feature>
<accession>A0A9P5Y720</accession>
<dbReference type="CDD" id="cd12087">
    <property type="entry name" value="TM_EGFR-like"/>
    <property type="match status" value="1"/>
</dbReference>
<sequence length="291" mass="30607">MGPCGLRLPLWLVWAFLLFPILVPALSLDITSSLNADETSESLTPSVVTEVPCTNMLLFCNTIARPPSMGGSDPPPPLLAPLTLVPPTSSPSSTSTQNSLTSQASLVTTTFAPSILVVPSSEDPLPSSTPSFQTSSSVIFVPNSKGGGFVTSTEISRENQSPSTGDITFPVGSQSALPSTVVTVSRGGSGDGPERPSQSGSSNGKSSIVAILGGVLGGIAFLLLCSGSFVLYFRCKRRHNALIRNGEGIPELLSKKISMLTEFPNQPRTVQLFPFLYCYTVALHMMPPLIH</sequence>
<evidence type="ECO:0000256" key="2">
    <source>
        <dbReference type="SAM" id="Phobius"/>
    </source>
</evidence>
<reference evidence="4" key="1">
    <citation type="submission" date="2020-11" db="EMBL/GenBank/DDBJ databases">
        <authorList>
            <consortium name="DOE Joint Genome Institute"/>
            <person name="Ahrendt S."/>
            <person name="Riley R."/>
            <person name="Andreopoulos W."/>
            <person name="Labutti K."/>
            <person name="Pangilinan J."/>
            <person name="Ruiz-Duenas F.J."/>
            <person name="Barrasa J.M."/>
            <person name="Sanchez-Garcia M."/>
            <person name="Camarero S."/>
            <person name="Miyauchi S."/>
            <person name="Serrano A."/>
            <person name="Linde D."/>
            <person name="Babiker R."/>
            <person name="Drula E."/>
            <person name="Ayuso-Fernandez I."/>
            <person name="Pacheco R."/>
            <person name="Padilla G."/>
            <person name="Ferreira P."/>
            <person name="Barriuso J."/>
            <person name="Kellner H."/>
            <person name="Castanera R."/>
            <person name="Alfaro M."/>
            <person name="Ramirez L."/>
            <person name="Pisabarro A.G."/>
            <person name="Kuo A."/>
            <person name="Tritt A."/>
            <person name="Lipzen A."/>
            <person name="He G."/>
            <person name="Yan M."/>
            <person name="Ng V."/>
            <person name="Cullen D."/>
            <person name="Martin F."/>
            <person name="Rosso M.-N."/>
            <person name="Henrissat B."/>
            <person name="Hibbett D."/>
            <person name="Martinez A.T."/>
            <person name="Grigoriev I.V."/>
        </authorList>
    </citation>
    <scope>NUCLEOTIDE SEQUENCE</scope>
    <source>
        <strain evidence="4">CBS 247.69</strain>
    </source>
</reference>
<keyword evidence="5" id="KW-1185">Reference proteome</keyword>